<evidence type="ECO:0000256" key="1">
    <source>
        <dbReference type="ARBA" id="ARBA00022448"/>
    </source>
</evidence>
<dbReference type="CDD" id="cd03230">
    <property type="entry name" value="ABC_DR_subfamily_A"/>
    <property type="match status" value="1"/>
</dbReference>
<evidence type="ECO:0000259" key="4">
    <source>
        <dbReference type="PROSITE" id="PS50893"/>
    </source>
</evidence>
<dbReference type="InterPro" id="IPR051782">
    <property type="entry name" value="ABC_Transporter_VariousFunc"/>
</dbReference>
<dbReference type="PROSITE" id="PS50893">
    <property type="entry name" value="ABC_TRANSPORTER_2"/>
    <property type="match status" value="1"/>
</dbReference>
<evidence type="ECO:0000313" key="5">
    <source>
        <dbReference type="EMBL" id="MDJ1501275.1"/>
    </source>
</evidence>
<dbReference type="EMBL" id="JASJOU010000003">
    <property type="protein sequence ID" value="MDJ1501275.1"/>
    <property type="molecule type" value="Genomic_DNA"/>
</dbReference>
<dbReference type="Proteomes" id="UP001232063">
    <property type="component" value="Unassembled WGS sequence"/>
</dbReference>
<dbReference type="GO" id="GO:0005524">
    <property type="term" value="F:ATP binding"/>
    <property type="evidence" value="ECO:0007669"/>
    <property type="project" value="UniProtKB-KW"/>
</dbReference>
<sequence length="228" mass="25512">MITIQSLSKFYGTHRVLHEISLTFNRGEIHGIVGENGAGKTTLFQCVAGLTSYSGQIHYDRGTLKNELGYLPTDLFFFSKITGMEYLQLVCNARGIKNNRITEGNLFDLPLHQYAETYSTGMKKKLAITGLLLQKNEVFILDEPFNGVDIHSNSIIQEILLKLKELNKIVLMSSHIFSTLNDACDYLHYLKGGTIQQSARKGDFTSIEEDMKQNGIGIRVADIVTGML</sequence>
<name>A0AAE3R1A0_9BACT</name>
<dbReference type="Pfam" id="PF00005">
    <property type="entry name" value="ABC_tran"/>
    <property type="match status" value="1"/>
</dbReference>
<keyword evidence="3 5" id="KW-0067">ATP-binding</keyword>
<dbReference type="AlphaFoldDB" id="A0AAE3R1A0"/>
<keyword evidence="1" id="KW-0813">Transport</keyword>
<dbReference type="Gene3D" id="3.40.50.300">
    <property type="entry name" value="P-loop containing nucleotide triphosphate hydrolases"/>
    <property type="match status" value="1"/>
</dbReference>
<reference evidence="5" key="1">
    <citation type="submission" date="2023-05" db="EMBL/GenBank/DDBJ databases">
        <authorList>
            <person name="Zhang X."/>
        </authorList>
    </citation>
    <scope>NUCLEOTIDE SEQUENCE</scope>
    <source>
        <strain evidence="5">BD1B2-1</strain>
    </source>
</reference>
<protein>
    <submittedName>
        <fullName evidence="5">ABC transporter ATP-binding protein</fullName>
    </submittedName>
</protein>
<keyword evidence="6" id="KW-1185">Reference proteome</keyword>
<gene>
    <name evidence="5" type="ORF">QNI22_11480</name>
</gene>
<evidence type="ECO:0000256" key="2">
    <source>
        <dbReference type="ARBA" id="ARBA00022741"/>
    </source>
</evidence>
<accession>A0AAE3R1A0</accession>
<dbReference type="RefSeq" id="WP_314510769.1">
    <property type="nucleotide sequence ID" value="NZ_JASJOU010000003.1"/>
</dbReference>
<proteinExistence type="predicted"/>
<dbReference type="InterPro" id="IPR027417">
    <property type="entry name" value="P-loop_NTPase"/>
</dbReference>
<feature type="domain" description="ABC transporter" evidence="4">
    <location>
        <begin position="2"/>
        <end position="217"/>
    </location>
</feature>
<organism evidence="5 6">
    <name type="scientific">Xanthocytophaga agilis</name>
    <dbReference type="NCBI Taxonomy" id="3048010"/>
    <lineage>
        <taxon>Bacteria</taxon>
        <taxon>Pseudomonadati</taxon>
        <taxon>Bacteroidota</taxon>
        <taxon>Cytophagia</taxon>
        <taxon>Cytophagales</taxon>
        <taxon>Rhodocytophagaceae</taxon>
        <taxon>Xanthocytophaga</taxon>
    </lineage>
</organism>
<dbReference type="InterPro" id="IPR003593">
    <property type="entry name" value="AAA+_ATPase"/>
</dbReference>
<dbReference type="GO" id="GO:0016887">
    <property type="term" value="F:ATP hydrolysis activity"/>
    <property type="evidence" value="ECO:0007669"/>
    <property type="project" value="InterPro"/>
</dbReference>
<keyword evidence="2" id="KW-0547">Nucleotide-binding</keyword>
<dbReference type="SMART" id="SM00382">
    <property type="entry name" value="AAA"/>
    <property type="match status" value="1"/>
</dbReference>
<dbReference type="PANTHER" id="PTHR42939:SF1">
    <property type="entry name" value="ABC TRANSPORTER ATP-BINDING PROTEIN ALBC-RELATED"/>
    <property type="match status" value="1"/>
</dbReference>
<evidence type="ECO:0000313" key="6">
    <source>
        <dbReference type="Proteomes" id="UP001232063"/>
    </source>
</evidence>
<dbReference type="SUPFAM" id="SSF52540">
    <property type="entry name" value="P-loop containing nucleoside triphosphate hydrolases"/>
    <property type="match status" value="1"/>
</dbReference>
<dbReference type="InterPro" id="IPR003439">
    <property type="entry name" value="ABC_transporter-like_ATP-bd"/>
</dbReference>
<comment type="caution">
    <text evidence="5">The sequence shown here is derived from an EMBL/GenBank/DDBJ whole genome shotgun (WGS) entry which is preliminary data.</text>
</comment>
<evidence type="ECO:0000256" key="3">
    <source>
        <dbReference type="ARBA" id="ARBA00022840"/>
    </source>
</evidence>
<dbReference type="PANTHER" id="PTHR42939">
    <property type="entry name" value="ABC TRANSPORTER ATP-BINDING PROTEIN ALBC-RELATED"/>
    <property type="match status" value="1"/>
</dbReference>